<dbReference type="InterPro" id="IPR050397">
    <property type="entry name" value="Env_Response_Regulators"/>
</dbReference>
<sequence>MAVLDKKQCADCPSKDMGIFCGLTFQEAMEVSSTTHTLKFKRGQSIFSQGNSPEGIYCIQSGNIKLTKTGQDGKETIIRIVTHGDVIGHRSLFTAQEFHGTATALDDVVVCFIDRNHVLKLINDKPSIALELINKLSRDMGVAEERSSSFHQKNVRERIAQLILELSDSHGVDLGNGEVQINLKLTREEMATMIGTANETLIRIISEYRKDGLIDQNGKLIVIKDRKELQKRADGVH</sequence>
<dbReference type="InterPro" id="IPR018490">
    <property type="entry name" value="cNMP-bd_dom_sf"/>
</dbReference>
<organism evidence="6 7">
    <name type="scientific">Halobacteriovorax vibrionivorans</name>
    <dbReference type="NCBI Taxonomy" id="2152716"/>
    <lineage>
        <taxon>Bacteria</taxon>
        <taxon>Pseudomonadati</taxon>
        <taxon>Bdellovibrionota</taxon>
        <taxon>Bacteriovoracia</taxon>
        <taxon>Bacteriovoracales</taxon>
        <taxon>Halobacteriovoraceae</taxon>
        <taxon>Halobacteriovorax</taxon>
    </lineage>
</organism>
<dbReference type="Proteomes" id="UP000443582">
    <property type="component" value="Unassembled WGS sequence"/>
</dbReference>
<accession>A0ABY0IGF7</accession>
<dbReference type="PROSITE" id="PS50042">
    <property type="entry name" value="CNMP_BINDING_3"/>
    <property type="match status" value="1"/>
</dbReference>
<evidence type="ECO:0000313" key="7">
    <source>
        <dbReference type="Proteomes" id="UP000443582"/>
    </source>
</evidence>
<dbReference type="Gene3D" id="2.60.120.10">
    <property type="entry name" value="Jelly Rolls"/>
    <property type="match status" value="1"/>
</dbReference>
<dbReference type="CDD" id="cd00038">
    <property type="entry name" value="CAP_ED"/>
    <property type="match status" value="1"/>
</dbReference>
<evidence type="ECO:0000256" key="1">
    <source>
        <dbReference type="ARBA" id="ARBA00023015"/>
    </source>
</evidence>
<dbReference type="InterPro" id="IPR000595">
    <property type="entry name" value="cNMP-bd_dom"/>
</dbReference>
<dbReference type="SMART" id="SM00100">
    <property type="entry name" value="cNMP"/>
    <property type="match status" value="1"/>
</dbReference>
<evidence type="ECO:0000313" key="6">
    <source>
        <dbReference type="EMBL" id="RZF20896.1"/>
    </source>
</evidence>
<dbReference type="InterPro" id="IPR014710">
    <property type="entry name" value="RmlC-like_jellyroll"/>
</dbReference>
<keyword evidence="3" id="KW-0804">Transcription</keyword>
<dbReference type="SUPFAM" id="SSF51206">
    <property type="entry name" value="cAMP-binding domain-like"/>
    <property type="match status" value="1"/>
</dbReference>
<evidence type="ECO:0000259" key="4">
    <source>
        <dbReference type="PROSITE" id="PS50042"/>
    </source>
</evidence>
<keyword evidence="1" id="KW-0805">Transcription regulation</keyword>
<keyword evidence="7" id="KW-1185">Reference proteome</keyword>
<dbReference type="PANTHER" id="PTHR24567:SF26">
    <property type="entry name" value="REGULATORY PROTEIN YEIL"/>
    <property type="match status" value="1"/>
</dbReference>
<name>A0ABY0IGF7_9BACT</name>
<dbReference type="Pfam" id="PF00027">
    <property type="entry name" value="cNMP_binding"/>
    <property type="match status" value="1"/>
</dbReference>
<dbReference type="PRINTS" id="PR00034">
    <property type="entry name" value="HTHCRP"/>
</dbReference>
<evidence type="ECO:0000256" key="2">
    <source>
        <dbReference type="ARBA" id="ARBA00023125"/>
    </source>
</evidence>
<comment type="caution">
    <text evidence="6">The sequence shown here is derived from an EMBL/GenBank/DDBJ whole genome shotgun (WGS) entry which is preliminary data.</text>
</comment>
<gene>
    <name evidence="6" type="ORF">DAY19_13000</name>
</gene>
<dbReference type="InterPro" id="IPR012318">
    <property type="entry name" value="HTH_CRP"/>
</dbReference>
<dbReference type="Pfam" id="PF13545">
    <property type="entry name" value="HTH_Crp_2"/>
    <property type="match status" value="1"/>
</dbReference>
<keyword evidence="2" id="KW-0238">DNA-binding</keyword>
<dbReference type="InterPro" id="IPR036390">
    <property type="entry name" value="WH_DNA-bd_sf"/>
</dbReference>
<dbReference type="InterPro" id="IPR036388">
    <property type="entry name" value="WH-like_DNA-bd_sf"/>
</dbReference>
<dbReference type="PROSITE" id="PS51063">
    <property type="entry name" value="HTH_CRP_2"/>
    <property type="match status" value="1"/>
</dbReference>
<dbReference type="SUPFAM" id="SSF46785">
    <property type="entry name" value="Winged helix' DNA-binding domain"/>
    <property type="match status" value="1"/>
</dbReference>
<reference evidence="7" key="1">
    <citation type="journal article" date="2019" name="Int. J. Syst. Evol. Microbiol.">
        <title>Halobacteriovorax valvorus sp. nov., a novel prokaryotic predator isolated from coastal seawater of China.</title>
        <authorList>
            <person name="Chen M.-X."/>
        </authorList>
    </citation>
    <scope>NUCLEOTIDE SEQUENCE [LARGE SCALE GENOMIC DNA]</scope>
    <source>
        <strain evidence="7">BL9</strain>
    </source>
</reference>
<dbReference type="RefSeq" id="WP_115363158.1">
    <property type="nucleotide sequence ID" value="NZ_QDKL01000003.1"/>
</dbReference>
<feature type="domain" description="Cyclic nucleotide-binding" evidence="4">
    <location>
        <begin position="19"/>
        <end position="139"/>
    </location>
</feature>
<dbReference type="EMBL" id="QDKL01000003">
    <property type="protein sequence ID" value="RZF20896.1"/>
    <property type="molecule type" value="Genomic_DNA"/>
</dbReference>
<evidence type="ECO:0000256" key="3">
    <source>
        <dbReference type="ARBA" id="ARBA00023163"/>
    </source>
</evidence>
<dbReference type="SMART" id="SM00419">
    <property type="entry name" value="HTH_CRP"/>
    <property type="match status" value="1"/>
</dbReference>
<dbReference type="Gene3D" id="1.10.10.10">
    <property type="entry name" value="Winged helix-like DNA-binding domain superfamily/Winged helix DNA-binding domain"/>
    <property type="match status" value="1"/>
</dbReference>
<dbReference type="PANTHER" id="PTHR24567">
    <property type="entry name" value="CRP FAMILY TRANSCRIPTIONAL REGULATORY PROTEIN"/>
    <property type="match status" value="1"/>
</dbReference>
<feature type="domain" description="HTH crp-type" evidence="5">
    <location>
        <begin position="153"/>
        <end position="227"/>
    </location>
</feature>
<protein>
    <submittedName>
        <fullName evidence="6">Crp/Fnr family transcriptional regulator</fullName>
    </submittedName>
</protein>
<proteinExistence type="predicted"/>
<evidence type="ECO:0000259" key="5">
    <source>
        <dbReference type="PROSITE" id="PS51063"/>
    </source>
</evidence>